<feature type="active site" description="Proton donor" evidence="2">
    <location>
        <position position="56"/>
    </location>
</feature>
<dbReference type="PROSITE" id="PS00062">
    <property type="entry name" value="ALDOKETO_REDUCTASE_2"/>
    <property type="match status" value="1"/>
</dbReference>
<dbReference type="Pfam" id="PF00248">
    <property type="entry name" value="Aldo_ket_red"/>
    <property type="match status" value="1"/>
</dbReference>
<evidence type="ECO:0000256" key="4">
    <source>
        <dbReference type="PIRSR" id="PIRSR000097-3"/>
    </source>
</evidence>
<dbReference type="GO" id="GO:0016616">
    <property type="term" value="F:oxidoreductase activity, acting on the CH-OH group of donors, NAD or NADP as acceptor"/>
    <property type="evidence" value="ECO:0007669"/>
    <property type="project" value="UniProtKB-ARBA"/>
</dbReference>
<name>A0A7S4RIY9_9DINO</name>
<keyword evidence="1" id="KW-0560">Oxidoreductase</keyword>
<dbReference type="InterPro" id="IPR018170">
    <property type="entry name" value="Aldo/ket_reductase_CS"/>
</dbReference>
<evidence type="ECO:0000256" key="3">
    <source>
        <dbReference type="PIRSR" id="PIRSR000097-2"/>
    </source>
</evidence>
<sequence length="346" mass="38145">MAEPTPSADGYVQLFSGARMPTCGLGLWKSKPEEAAVAVRAALECGVQLLDGAASYNNEVGVGEGLRTAVADGVVRREDVYVVSKLFNTHHVWEGDVSRVQAAIEKTLQDLQLEYLDLYLMHWPFAFEQTELGKIGGLRKKDGTPNPKLVMREEFLDTYAEMLKLVENGKVRGVGVCNFTAPQLEALLERFPDSPPCVNQVELHPYLAQAELTAFCQAKGIHMMAYSPLGSGDSYSGRSFPAKGSKPFQNPNAGSTLLENTVVSEVAAKLQKTPAQVLIRWSLQHGFICIPKSARAERIRENYEVSSWSIPAEDMARLDALDCGFRYGIGYRKGHYDCPNAPWSRV</sequence>
<dbReference type="InterPro" id="IPR023210">
    <property type="entry name" value="NADP_OxRdtase_dom"/>
</dbReference>
<evidence type="ECO:0000256" key="2">
    <source>
        <dbReference type="PIRSR" id="PIRSR000097-1"/>
    </source>
</evidence>
<dbReference type="PRINTS" id="PR00069">
    <property type="entry name" value="ALDKETRDTASE"/>
</dbReference>
<evidence type="ECO:0000313" key="6">
    <source>
        <dbReference type="EMBL" id="CAE4614945.1"/>
    </source>
</evidence>
<protein>
    <recommendedName>
        <fullName evidence="5">NADP-dependent oxidoreductase domain-containing protein</fullName>
    </recommendedName>
</protein>
<reference evidence="6" key="1">
    <citation type="submission" date="2021-01" db="EMBL/GenBank/DDBJ databases">
        <authorList>
            <person name="Corre E."/>
            <person name="Pelletier E."/>
            <person name="Niang G."/>
            <person name="Scheremetjew M."/>
            <person name="Finn R."/>
            <person name="Kale V."/>
            <person name="Holt S."/>
            <person name="Cochrane G."/>
            <person name="Meng A."/>
            <person name="Brown T."/>
            <person name="Cohen L."/>
        </authorList>
    </citation>
    <scope>NUCLEOTIDE SEQUENCE</scope>
    <source>
        <strain evidence="6">CCMP3105</strain>
    </source>
</reference>
<gene>
    <name evidence="6" type="ORF">AMON00008_LOCUS35672</name>
</gene>
<dbReference type="InterPro" id="IPR020471">
    <property type="entry name" value="AKR"/>
</dbReference>
<dbReference type="PIRSF" id="PIRSF000097">
    <property type="entry name" value="AKR"/>
    <property type="match status" value="1"/>
</dbReference>
<evidence type="ECO:0000256" key="1">
    <source>
        <dbReference type="ARBA" id="ARBA00023002"/>
    </source>
</evidence>
<dbReference type="PANTHER" id="PTHR11732">
    <property type="entry name" value="ALDO/KETO REDUCTASE"/>
    <property type="match status" value="1"/>
</dbReference>
<dbReference type="SUPFAM" id="SSF51430">
    <property type="entry name" value="NAD(P)-linked oxidoreductase"/>
    <property type="match status" value="1"/>
</dbReference>
<organism evidence="6">
    <name type="scientific">Alexandrium monilatum</name>
    <dbReference type="NCBI Taxonomy" id="311494"/>
    <lineage>
        <taxon>Eukaryota</taxon>
        <taxon>Sar</taxon>
        <taxon>Alveolata</taxon>
        <taxon>Dinophyceae</taxon>
        <taxon>Gonyaulacales</taxon>
        <taxon>Pyrocystaceae</taxon>
        <taxon>Alexandrium</taxon>
    </lineage>
</organism>
<dbReference type="Gene3D" id="3.20.20.100">
    <property type="entry name" value="NADP-dependent oxidoreductase domain"/>
    <property type="match status" value="1"/>
</dbReference>
<dbReference type="AlphaFoldDB" id="A0A7S4RIY9"/>
<dbReference type="EMBL" id="HBNR01050962">
    <property type="protein sequence ID" value="CAE4614945.1"/>
    <property type="molecule type" value="Transcribed_RNA"/>
</dbReference>
<feature type="binding site" evidence="3">
    <location>
        <position position="122"/>
    </location>
    <ligand>
        <name>substrate</name>
    </ligand>
</feature>
<dbReference type="FunFam" id="3.20.20.100:FF:000002">
    <property type="entry name" value="2,5-diketo-D-gluconic acid reductase A"/>
    <property type="match status" value="1"/>
</dbReference>
<feature type="site" description="Lowers pKa of active site Tyr" evidence="4">
    <location>
        <position position="85"/>
    </location>
</feature>
<proteinExistence type="predicted"/>
<dbReference type="InterPro" id="IPR036812">
    <property type="entry name" value="NAD(P)_OxRdtase_dom_sf"/>
</dbReference>
<evidence type="ECO:0000259" key="5">
    <source>
        <dbReference type="Pfam" id="PF00248"/>
    </source>
</evidence>
<accession>A0A7S4RIY9</accession>
<feature type="domain" description="NADP-dependent oxidoreductase" evidence="5">
    <location>
        <begin position="26"/>
        <end position="321"/>
    </location>
</feature>